<dbReference type="CDD" id="cd22157">
    <property type="entry name" value="F-box_AtFBW1-like"/>
    <property type="match status" value="1"/>
</dbReference>
<name>A0AAD8MQV2_9APIA</name>
<dbReference type="Gene3D" id="1.20.1280.50">
    <property type="match status" value="1"/>
</dbReference>
<evidence type="ECO:0000313" key="2">
    <source>
        <dbReference type="EMBL" id="KAK1382051.1"/>
    </source>
</evidence>
<keyword evidence="3" id="KW-1185">Reference proteome</keyword>
<dbReference type="InterPro" id="IPR017451">
    <property type="entry name" value="F-box-assoc_interact_dom"/>
</dbReference>
<reference evidence="2" key="2">
    <citation type="submission" date="2023-05" db="EMBL/GenBank/DDBJ databases">
        <authorList>
            <person name="Schelkunov M.I."/>
        </authorList>
    </citation>
    <scope>NUCLEOTIDE SEQUENCE</scope>
    <source>
        <strain evidence="2">Hsosn_3</strain>
        <tissue evidence="2">Leaf</tissue>
    </source>
</reference>
<dbReference type="Pfam" id="PF00646">
    <property type="entry name" value="F-box"/>
    <property type="match status" value="1"/>
</dbReference>
<dbReference type="AlphaFoldDB" id="A0AAD8MQV2"/>
<proteinExistence type="predicted"/>
<dbReference type="PROSITE" id="PS50181">
    <property type="entry name" value="FBOX"/>
    <property type="match status" value="1"/>
</dbReference>
<dbReference type="EMBL" id="JAUIZM010000005">
    <property type="protein sequence ID" value="KAK1382051.1"/>
    <property type="molecule type" value="Genomic_DNA"/>
</dbReference>
<dbReference type="PANTHER" id="PTHR31672">
    <property type="entry name" value="BNACNNG10540D PROTEIN"/>
    <property type="match status" value="1"/>
</dbReference>
<evidence type="ECO:0000259" key="1">
    <source>
        <dbReference type="PROSITE" id="PS50181"/>
    </source>
</evidence>
<reference evidence="2" key="1">
    <citation type="submission" date="2023-02" db="EMBL/GenBank/DDBJ databases">
        <title>Genome of toxic invasive species Heracleum sosnowskyi carries increased number of genes despite the absence of recent whole-genome duplications.</title>
        <authorList>
            <person name="Schelkunov M."/>
            <person name="Shtratnikova V."/>
            <person name="Makarenko M."/>
            <person name="Klepikova A."/>
            <person name="Omelchenko D."/>
            <person name="Novikova G."/>
            <person name="Obukhova E."/>
            <person name="Bogdanov V."/>
            <person name="Penin A."/>
            <person name="Logacheva M."/>
        </authorList>
    </citation>
    <scope>NUCLEOTIDE SEQUENCE</scope>
    <source>
        <strain evidence="2">Hsosn_3</strain>
        <tissue evidence="2">Leaf</tissue>
    </source>
</reference>
<gene>
    <name evidence="2" type="ORF">POM88_019786</name>
</gene>
<protein>
    <submittedName>
        <fullName evidence="2">F-box domain-containing protein</fullName>
    </submittedName>
</protein>
<sequence>MFDNLPENLFLEILSRLPVKHLLRLKVVCKSWRSRISNPNFVNNKHVAITATNPDNDSFIIHNLNNDQLYVINVNFLDRAITLEIPVPADNDSINIVGSCNGLLCVAHTCNRQKLPKKLYLWNPATRKVKHIHKYSIAINRKSKVYRVSLGFGFDRSSGDYKVVRIVTYMYPIEINHSTKTFLYYMDENKYSFKHRVEVYSLNRNSWKEIGVECKFMLVRSPCPVMVNGLLYWIVVQDRDTSFKHVLLSFNVESENFSTVSLPDDVSWQRVFVYKESVATPCTDKYIGHIHIWTLDDDNCWIKKLIIRSSVIRSSYDLDGCLKTGEFVGRIFSNEVVLYDSVNDVVKHTKLRMDKLRTYNFSESLVNLN</sequence>
<dbReference type="PANTHER" id="PTHR31672:SF13">
    <property type="entry name" value="F-BOX PROTEIN CPR30-LIKE"/>
    <property type="match status" value="1"/>
</dbReference>
<dbReference type="NCBIfam" id="TIGR01640">
    <property type="entry name" value="F_box_assoc_1"/>
    <property type="match status" value="1"/>
</dbReference>
<dbReference type="InterPro" id="IPR006527">
    <property type="entry name" value="F-box-assoc_dom_typ1"/>
</dbReference>
<evidence type="ECO:0000313" key="3">
    <source>
        <dbReference type="Proteomes" id="UP001237642"/>
    </source>
</evidence>
<dbReference type="InterPro" id="IPR001810">
    <property type="entry name" value="F-box_dom"/>
</dbReference>
<dbReference type="InterPro" id="IPR050796">
    <property type="entry name" value="SCF_F-box_component"/>
</dbReference>
<comment type="caution">
    <text evidence="2">The sequence shown here is derived from an EMBL/GenBank/DDBJ whole genome shotgun (WGS) entry which is preliminary data.</text>
</comment>
<dbReference type="InterPro" id="IPR036047">
    <property type="entry name" value="F-box-like_dom_sf"/>
</dbReference>
<accession>A0AAD8MQV2</accession>
<dbReference type="SMART" id="SM00256">
    <property type="entry name" value="FBOX"/>
    <property type="match status" value="1"/>
</dbReference>
<dbReference type="SUPFAM" id="SSF81383">
    <property type="entry name" value="F-box domain"/>
    <property type="match status" value="1"/>
</dbReference>
<dbReference type="Proteomes" id="UP001237642">
    <property type="component" value="Unassembled WGS sequence"/>
</dbReference>
<organism evidence="2 3">
    <name type="scientific">Heracleum sosnowskyi</name>
    <dbReference type="NCBI Taxonomy" id="360622"/>
    <lineage>
        <taxon>Eukaryota</taxon>
        <taxon>Viridiplantae</taxon>
        <taxon>Streptophyta</taxon>
        <taxon>Embryophyta</taxon>
        <taxon>Tracheophyta</taxon>
        <taxon>Spermatophyta</taxon>
        <taxon>Magnoliopsida</taxon>
        <taxon>eudicotyledons</taxon>
        <taxon>Gunneridae</taxon>
        <taxon>Pentapetalae</taxon>
        <taxon>asterids</taxon>
        <taxon>campanulids</taxon>
        <taxon>Apiales</taxon>
        <taxon>Apiaceae</taxon>
        <taxon>Apioideae</taxon>
        <taxon>apioid superclade</taxon>
        <taxon>Tordylieae</taxon>
        <taxon>Tordyliinae</taxon>
        <taxon>Heracleum</taxon>
    </lineage>
</organism>
<dbReference type="Pfam" id="PF07734">
    <property type="entry name" value="FBA_1"/>
    <property type="match status" value="1"/>
</dbReference>
<feature type="domain" description="F-box" evidence="1">
    <location>
        <begin position="1"/>
        <end position="45"/>
    </location>
</feature>